<evidence type="ECO:0000259" key="5">
    <source>
        <dbReference type="Pfam" id="PF04542"/>
    </source>
</evidence>
<dbReference type="PANTHER" id="PTHR43133:SF46">
    <property type="entry name" value="RNA POLYMERASE SIGMA-70 FACTOR ECF SUBFAMILY"/>
    <property type="match status" value="1"/>
</dbReference>
<dbReference type="InterPro" id="IPR036388">
    <property type="entry name" value="WH-like_DNA-bd_sf"/>
</dbReference>
<gene>
    <name evidence="7" type="ORF">EZ428_10665</name>
</gene>
<dbReference type="Pfam" id="PF04542">
    <property type="entry name" value="Sigma70_r2"/>
    <property type="match status" value="1"/>
</dbReference>
<keyword evidence="3" id="KW-0731">Sigma factor</keyword>
<dbReference type="RefSeq" id="WP_131553123.1">
    <property type="nucleotide sequence ID" value="NZ_SJSK01000002.1"/>
</dbReference>
<dbReference type="SUPFAM" id="SSF88659">
    <property type="entry name" value="Sigma3 and sigma4 domains of RNA polymerase sigma factors"/>
    <property type="match status" value="1"/>
</dbReference>
<dbReference type="CDD" id="cd06171">
    <property type="entry name" value="Sigma70_r4"/>
    <property type="match status" value="1"/>
</dbReference>
<evidence type="ECO:0000259" key="6">
    <source>
        <dbReference type="Pfam" id="PF08281"/>
    </source>
</evidence>
<dbReference type="InterPro" id="IPR014327">
    <property type="entry name" value="RNA_pol_sigma70_bacteroid"/>
</dbReference>
<evidence type="ECO:0000256" key="4">
    <source>
        <dbReference type="ARBA" id="ARBA00023163"/>
    </source>
</evidence>
<accession>A0A4R0N1G9</accession>
<dbReference type="PANTHER" id="PTHR43133">
    <property type="entry name" value="RNA POLYMERASE ECF-TYPE SIGMA FACTO"/>
    <property type="match status" value="1"/>
</dbReference>
<feature type="domain" description="RNA polymerase sigma factor 70 region 4 type 2" evidence="6">
    <location>
        <begin position="126"/>
        <end position="175"/>
    </location>
</feature>
<dbReference type="GO" id="GO:0003677">
    <property type="term" value="F:DNA binding"/>
    <property type="evidence" value="ECO:0007669"/>
    <property type="project" value="InterPro"/>
</dbReference>
<dbReference type="EMBL" id="SJSK01000002">
    <property type="protein sequence ID" value="TCC92182.1"/>
    <property type="molecule type" value="Genomic_DNA"/>
</dbReference>
<dbReference type="GO" id="GO:0006352">
    <property type="term" value="P:DNA-templated transcription initiation"/>
    <property type="evidence" value="ECO:0007669"/>
    <property type="project" value="InterPro"/>
</dbReference>
<keyword evidence="8" id="KW-1185">Reference proteome</keyword>
<dbReference type="InterPro" id="IPR013249">
    <property type="entry name" value="RNA_pol_sigma70_r4_t2"/>
</dbReference>
<dbReference type="InterPro" id="IPR013325">
    <property type="entry name" value="RNA_pol_sigma_r2"/>
</dbReference>
<dbReference type="NCBIfam" id="TIGR02937">
    <property type="entry name" value="sigma70-ECF"/>
    <property type="match status" value="1"/>
</dbReference>
<evidence type="ECO:0000256" key="2">
    <source>
        <dbReference type="ARBA" id="ARBA00023015"/>
    </source>
</evidence>
<comment type="caution">
    <text evidence="7">The sequence shown here is derived from an EMBL/GenBank/DDBJ whole genome shotgun (WGS) entry which is preliminary data.</text>
</comment>
<dbReference type="Gene3D" id="1.10.1740.10">
    <property type="match status" value="1"/>
</dbReference>
<dbReference type="InterPro" id="IPR013324">
    <property type="entry name" value="RNA_pol_sigma_r3/r4-like"/>
</dbReference>
<dbReference type="OrthoDB" id="659569at2"/>
<dbReference type="NCBIfam" id="TIGR02985">
    <property type="entry name" value="Sig70_bacteroi1"/>
    <property type="match status" value="1"/>
</dbReference>
<name>A0A4R0N1G9_9SPHI</name>
<evidence type="ECO:0000313" key="7">
    <source>
        <dbReference type="EMBL" id="TCC92182.1"/>
    </source>
</evidence>
<proteinExistence type="inferred from homology"/>
<evidence type="ECO:0000256" key="1">
    <source>
        <dbReference type="ARBA" id="ARBA00010641"/>
    </source>
</evidence>
<keyword evidence="2" id="KW-0805">Transcription regulation</keyword>
<evidence type="ECO:0000313" key="8">
    <source>
        <dbReference type="Proteomes" id="UP000292884"/>
    </source>
</evidence>
<sequence length="188" mass="21685">MLLDTSPSDTELIELLKSEDALAYTIIYNKYFDVLYLQAYQKLRDKEEAQDLLHELFAQLWNKRNSLVINSSLSGYLYTAVRNKVLDVISHQEVESKYIKSLQGYIEQGYCITDHNIREKQLSALIESGIASLPPKMREVFNLSRKDKLSHKEIAAQLNLSEQTVKKQINNALKILRSKLGMMLFISL</sequence>
<keyword evidence="4" id="KW-0804">Transcription</keyword>
<dbReference type="InterPro" id="IPR014284">
    <property type="entry name" value="RNA_pol_sigma-70_dom"/>
</dbReference>
<dbReference type="Pfam" id="PF08281">
    <property type="entry name" value="Sigma70_r4_2"/>
    <property type="match status" value="1"/>
</dbReference>
<dbReference type="AlphaFoldDB" id="A0A4R0N1G9"/>
<dbReference type="InterPro" id="IPR039425">
    <property type="entry name" value="RNA_pol_sigma-70-like"/>
</dbReference>
<dbReference type="Proteomes" id="UP000292884">
    <property type="component" value="Unassembled WGS sequence"/>
</dbReference>
<dbReference type="InterPro" id="IPR007627">
    <property type="entry name" value="RNA_pol_sigma70_r2"/>
</dbReference>
<feature type="domain" description="RNA polymerase sigma-70 region 2" evidence="5">
    <location>
        <begin position="28"/>
        <end position="91"/>
    </location>
</feature>
<organism evidence="7 8">
    <name type="scientific">Pedobacter frigiditerrae</name>
    <dbReference type="NCBI Taxonomy" id="2530452"/>
    <lineage>
        <taxon>Bacteria</taxon>
        <taxon>Pseudomonadati</taxon>
        <taxon>Bacteroidota</taxon>
        <taxon>Sphingobacteriia</taxon>
        <taxon>Sphingobacteriales</taxon>
        <taxon>Sphingobacteriaceae</taxon>
        <taxon>Pedobacter</taxon>
    </lineage>
</organism>
<dbReference type="Gene3D" id="1.10.10.10">
    <property type="entry name" value="Winged helix-like DNA-binding domain superfamily/Winged helix DNA-binding domain"/>
    <property type="match status" value="1"/>
</dbReference>
<comment type="similarity">
    <text evidence="1">Belongs to the sigma-70 factor family. ECF subfamily.</text>
</comment>
<dbReference type="GO" id="GO:0016987">
    <property type="term" value="F:sigma factor activity"/>
    <property type="evidence" value="ECO:0007669"/>
    <property type="project" value="UniProtKB-KW"/>
</dbReference>
<dbReference type="SUPFAM" id="SSF88946">
    <property type="entry name" value="Sigma2 domain of RNA polymerase sigma factors"/>
    <property type="match status" value="1"/>
</dbReference>
<reference evidence="7 8" key="1">
    <citation type="submission" date="2019-02" db="EMBL/GenBank/DDBJ databases">
        <title>Pedobacter sp. RP-1-13 sp. nov., isolated from Arctic soil.</title>
        <authorList>
            <person name="Dahal R.H."/>
        </authorList>
    </citation>
    <scope>NUCLEOTIDE SEQUENCE [LARGE SCALE GENOMIC DNA]</scope>
    <source>
        <strain evidence="7 8">RP-1-13</strain>
    </source>
</reference>
<protein>
    <submittedName>
        <fullName evidence="7">RNA polymerase sigma-70 factor</fullName>
    </submittedName>
</protein>
<evidence type="ECO:0000256" key="3">
    <source>
        <dbReference type="ARBA" id="ARBA00023082"/>
    </source>
</evidence>